<dbReference type="EMBL" id="PP511443">
    <property type="protein sequence ID" value="XCD04298.1"/>
    <property type="molecule type" value="Genomic_DNA"/>
</dbReference>
<dbReference type="InterPro" id="IPR038667">
    <property type="entry name" value="XkdH-like_sf"/>
</dbReference>
<organism evidence="1">
    <name type="scientific">Dulem virus 37</name>
    <dbReference type="NCBI Taxonomy" id="3145755"/>
    <lineage>
        <taxon>Viruses</taxon>
        <taxon>Duplodnaviria</taxon>
        <taxon>Heunggongvirae</taxon>
        <taxon>Uroviricota</taxon>
        <taxon>Caudoviricetes</taxon>
    </lineage>
</organism>
<proteinExistence type="predicted"/>
<dbReference type="Pfam" id="PF12206">
    <property type="entry name" value="DUF3599"/>
    <property type="match status" value="1"/>
</dbReference>
<dbReference type="Gene3D" id="2.40.10.370">
    <property type="entry name" value="Protein of unknown function DUF3599"/>
    <property type="match status" value="1"/>
</dbReference>
<reference evidence="1" key="1">
    <citation type="submission" date="2024-03" db="EMBL/GenBank/DDBJ databases">
        <title>Diverse circular DNA viruses in blood, oral, and fecal samples of captive lemurs.</title>
        <authorList>
            <person name="Paietta E.N."/>
            <person name="Kraberger S."/>
            <person name="Lund M.C."/>
            <person name="Custer J.M."/>
            <person name="Vargas K.M."/>
            <person name="Ehmke E.E."/>
            <person name="Yoder A.D."/>
            <person name="Varsani A."/>
        </authorList>
    </citation>
    <scope>NUCLEOTIDE SEQUENCE</scope>
    <source>
        <strain evidence="1">Duke_22FF_208</strain>
    </source>
</reference>
<dbReference type="InterPro" id="IPR024556">
    <property type="entry name" value="DUF3599"/>
</dbReference>
<accession>A0AAU8AZW8</accession>
<evidence type="ECO:0000313" key="1">
    <source>
        <dbReference type="EMBL" id="XCD04298.1"/>
    </source>
</evidence>
<name>A0AAU8AZW8_9CAUD</name>
<sequence length="121" mass="13520">MSFESMLNHKCDVYHIQKSEASPGYGLAASPAFSYPDEPDIADLQCHFGVKSGTRLVVQLTPQAEYQAKIKLVVPLGTDIRLNDKIVDKQTGYEYTADIPVQVRSHHLFVMLSRKSAQEPL</sequence>
<protein>
    <submittedName>
        <fullName evidence="1">Element PBSX protein xkdH</fullName>
    </submittedName>
</protein>